<dbReference type="Proteomes" id="UP000008514">
    <property type="component" value="Chromosome"/>
</dbReference>
<proteinExistence type="predicted"/>
<dbReference type="STRING" id="313595.P700755_002640"/>
<sequence length="78" mass="8724">MAIRFANNCGNCKHLVENAFCSQHNVMVSSKYTCDQFKMKAALKNERSCSDCSKYESELCAHPKKAAPGMLCNSWSPE</sequence>
<protein>
    <submittedName>
        <fullName evidence="1">Uncharacterized protein</fullName>
    </submittedName>
</protein>
<organism evidence="1 2">
    <name type="scientific">Psychroflexus torquis (strain ATCC 700755 / CIP 106069 / ACAM 623)</name>
    <dbReference type="NCBI Taxonomy" id="313595"/>
    <lineage>
        <taxon>Bacteria</taxon>
        <taxon>Pseudomonadati</taxon>
        <taxon>Bacteroidota</taxon>
        <taxon>Flavobacteriia</taxon>
        <taxon>Flavobacteriales</taxon>
        <taxon>Flavobacteriaceae</taxon>
        <taxon>Psychroflexus</taxon>
    </lineage>
</organism>
<dbReference type="HOGENOM" id="CLU_2567523_0_0_10"/>
<dbReference type="EMBL" id="CP003879">
    <property type="protein sequence ID" value="AFU69388.1"/>
    <property type="molecule type" value="Genomic_DNA"/>
</dbReference>
<accession>K4IHU8</accession>
<keyword evidence="2" id="KW-1185">Reference proteome</keyword>
<dbReference type="eggNOG" id="ENOG5033091">
    <property type="taxonomic scope" value="Bacteria"/>
</dbReference>
<dbReference type="AlphaFoldDB" id="K4IHU8"/>
<evidence type="ECO:0000313" key="1">
    <source>
        <dbReference type="EMBL" id="AFU69388.1"/>
    </source>
</evidence>
<evidence type="ECO:0000313" key="2">
    <source>
        <dbReference type="Proteomes" id="UP000008514"/>
    </source>
</evidence>
<dbReference type="KEGG" id="ptq:P700755_002640"/>
<reference evidence="1" key="1">
    <citation type="submission" date="2006-03" db="EMBL/GenBank/DDBJ databases">
        <authorList>
            <person name="Bowman J."/>
            <person name="Ferriera S."/>
            <person name="Johnson J."/>
            <person name="Kravitz S."/>
            <person name="Halpern A."/>
            <person name="Remington K."/>
            <person name="Beeson K."/>
            <person name="Tran B."/>
            <person name="Rogers Y.-H."/>
            <person name="Friedman R."/>
            <person name="Venter J.C."/>
        </authorList>
    </citation>
    <scope>NUCLEOTIDE SEQUENCE [LARGE SCALE GENOMIC DNA]</scope>
    <source>
        <strain evidence="1">ATCC 700755</strain>
    </source>
</reference>
<dbReference type="RefSeq" id="WP_015024951.1">
    <property type="nucleotide sequence ID" value="NC_018721.1"/>
</dbReference>
<name>K4IHU8_PSYTT</name>
<gene>
    <name evidence="1" type="ordered locus">P700755_002640</name>
</gene>
<dbReference type="OrthoDB" id="1367358at2"/>
<reference evidence="1" key="2">
    <citation type="submission" date="2012-09" db="EMBL/GenBank/DDBJ databases">
        <title>The complete sequence of Psychroflexus torquis an extreme psychrophile from sea-ice that is stimulated by light.</title>
        <authorList>
            <person name="Feng S."/>
            <person name="Powell S.M."/>
            <person name="Bowman J.P."/>
        </authorList>
    </citation>
    <scope>NUCLEOTIDE SEQUENCE [LARGE SCALE GENOMIC DNA]</scope>
    <source>
        <strain evidence="1">ATCC 700755</strain>
    </source>
</reference>